<dbReference type="InterPro" id="IPR003593">
    <property type="entry name" value="AAA+_ATPase"/>
</dbReference>
<dbReference type="Gene3D" id="3.40.50.300">
    <property type="entry name" value="P-loop containing nucleotide triphosphate hydrolases"/>
    <property type="match status" value="1"/>
</dbReference>
<dbReference type="Proteomes" id="UP001209878">
    <property type="component" value="Unassembled WGS sequence"/>
</dbReference>
<comment type="caution">
    <text evidence="9">The sequence shown here is derived from an EMBL/GenBank/DDBJ whole genome shotgun (WGS) entry which is preliminary data.</text>
</comment>
<dbReference type="SUPFAM" id="SSF52540">
    <property type="entry name" value="P-loop containing nucleoside triphosphate hydrolases"/>
    <property type="match status" value="1"/>
</dbReference>
<dbReference type="EMBL" id="JAODUO010000986">
    <property type="protein sequence ID" value="KAK2172179.1"/>
    <property type="molecule type" value="Genomic_DNA"/>
</dbReference>
<organism evidence="9 10">
    <name type="scientific">Ridgeia piscesae</name>
    <name type="common">Tubeworm</name>
    <dbReference type="NCBI Taxonomy" id="27915"/>
    <lineage>
        <taxon>Eukaryota</taxon>
        <taxon>Metazoa</taxon>
        <taxon>Spiralia</taxon>
        <taxon>Lophotrochozoa</taxon>
        <taxon>Annelida</taxon>
        <taxon>Polychaeta</taxon>
        <taxon>Sedentaria</taxon>
        <taxon>Canalipalpata</taxon>
        <taxon>Sabellida</taxon>
        <taxon>Siboglinidae</taxon>
        <taxon>Ridgeia</taxon>
    </lineage>
</organism>
<evidence type="ECO:0000256" key="2">
    <source>
        <dbReference type="ARBA" id="ARBA00022448"/>
    </source>
</evidence>
<dbReference type="InterPro" id="IPR017871">
    <property type="entry name" value="ABC_transporter-like_CS"/>
</dbReference>
<protein>
    <recommendedName>
        <fullName evidence="8">ABC transporter domain-containing protein</fullName>
    </recommendedName>
</protein>
<evidence type="ECO:0000256" key="6">
    <source>
        <dbReference type="ARBA" id="ARBA00022989"/>
    </source>
</evidence>
<dbReference type="GO" id="GO:0016887">
    <property type="term" value="F:ATP hydrolysis activity"/>
    <property type="evidence" value="ECO:0007669"/>
    <property type="project" value="InterPro"/>
</dbReference>
<dbReference type="PANTHER" id="PTHR24223">
    <property type="entry name" value="ATP-BINDING CASSETTE SUB-FAMILY C"/>
    <property type="match status" value="1"/>
</dbReference>
<keyword evidence="10" id="KW-1185">Reference proteome</keyword>
<dbReference type="InterPro" id="IPR050173">
    <property type="entry name" value="ABC_transporter_C-like"/>
</dbReference>
<evidence type="ECO:0000313" key="10">
    <source>
        <dbReference type="Proteomes" id="UP001209878"/>
    </source>
</evidence>
<accession>A0AAD9NM24</accession>
<keyword evidence="3" id="KW-0812">Transmembrane</keyword>
<dbReference type="CDD" id="cd03244">
    <property type="entry name" value="ABCC_MRP_domain2"/>
    <property type="match status" value="1"/>
</dbReference>
<keyword evidence="2" id="KW-0813">Transport</keyword>
<evidence type="ECO:0000256" key="5">
    <source>
        <dbReference type="ARBA" id="ARBA00022840"/>
    </source>
</evidence>
<dbReference type="InterPro" id="IPR003439">
    <property type="entry name" value="ABC_transporter-like_ATP-bd"/>
</dbReference>
<dbReference type="FunFam" id="3.40.50.300:FF:000163">
    <property type="entry name" value="Multidrug resistance-associated protein member 4"/>
    <property type="match status" value="1"/>
</dbReference>
<keyword evidence="4" id="KW-0547">Nucleotide-binding</keyword>
<dbReference type="SMART" id="SM00382">
    <property type="entry name" value="AAA"/>
    <property type="match status" value="1"/>
</dbReference>
<comment type="subcellular location">
    <subcellularLocation>
        <location evidence="1">Membrane</location>
        <topology evidence="1">Multi-pass membrane protein</topology>
    </subcellularLocation>
</comment>
<proteinExistence type="predicted"/>
<feature type="domain" description="ABC transporter" evidence="8">
    <location>
        <begin position="22"/>
        <end position="256"/>
    </location>
</feature>
<dbReference type="PROSITE" id="PS50893">
    <property type="entry name" value="ABC_TRANSPORTER_2"/>
    <property type="match status" value="1"/>
</dbReference>
<keyword evidence="5" id="KW-0067">ATP-binding</keyword>
<dbReference type="InterPro" id="IPR027417">
    <property type="entry name" value="P-loop_NTPase"/>
</dbReference>
<keyword evidence="6" id="KW-1133">Transmembrane helix</keyword>
<dbReference type="PROSITE" id="PS00211">
    <property type="entry name" value="ABC_TRANSPORTER_1"/>
    <property type="match status" value="1"/>
</dbReference>
<dbReference type="Pfam" id="PF00005">
    <property type="entry name" value="ABC_tran"/>
    <property type="match status" value="1"/>
</dbReference>
<evidence type="ECO:0000256" key="4">
    <source>
        <dbReference type="ARBA" id="ARBA00022741"/>
    </source>
</evidence>
<reference evidence="9" key="1">
    <citation type="journal article" date="2023" name="Mol. Biol. Evol.">
        <title>Third-Generation Sequencing Reveals the Adaptive Role of the Epigenome in Three Deep-Sea Polychaetes.</title>
        <authorList>
            <person name="Perez M."/>
            <person name="Aroh O."/>
            <person name="Sun Y."/>
            <person name="Lan Y."/>
            <person name="Juniper S.K."/>
            <person name="Young C.R."/>
            <person name="Angers B."/>
            <person name="Qian P.Y."/>
        </authorList>
    </citation>
    <scope>NUCLEOTIDE SEQUENCE</scope>
    <source>
        <strain evidence="9">R07B-5</strain>
    </source>
</reference>
<dbReference type="GO" id="GO:0005524">
    <property type="term" value="F:ATP binding"/>
    <property type="evidence" value="ECO:0007669"/>
    <property type="project" value="UniProtKB-KW"/>
</dbReference>
<dbReference type="AlphaFoldDB" id="A0AAD9NM24"/>
<name>A0AAD9NM24_RIDPI</name>
<evidence type="ECO:0000256" key="1">
    <source>
        <dbReference type="ARBA" id="ARBA00004141"/>
    </source>
</evidence>
<dbReference type="PANTHER" id="PTHR24223:SF461">
    <property type="entry name" value="ATP-BINDING CASSETTE SUB-FAMILY C MEMBER SUR"/>
    <property type="match status" value="1"/>
</dbReference>
<gene>
    <name evidence="9" type="ORF">NP493_981g02005</name>
</gene>
<evidence type="ECO:0000313" key="9">
    <source>
        <dbReference type="EMBL" id="KAK2172179.1"/>
    </source>
</evidence>
<evidence type="ECO:0000256" key="3">
    <source>
        <dbReference type="ARBA" id="ARBA00022692"/>
    </source>
</evidence>
<dbReference type="GO" id="GO:0042626">
    <property type="term" value="F:ATPase-coupled transmembrane transporter activity"/>
    <property type="evidence" value="ECO:0007669"/>
    <property type="project" value="TreeGrafter"/>
</dbReference>
<keyword evidence="7" id="KW-0472">Membrane</keyword>
<sequence>MVTCVCVTEIVPPDEWPAKGEVTFESVSLSYDATLEPVVTDFNLHVHGGETIGLCGRTGSGKSSVTLSLFRINHICAGRILIDGLDISCISLHTLRSRLTVIPQDPVLFSGTLRFNLDTEGSSDDSAIWRVLEIVQMKAGVLDLPEKLDFVVTEGGENFSVGERQLLCIARAIMRDSRLLIMDEATASVDLRTDQVIQEVLRTQFTHSTVVIIAHRVSSILTCDKVVVLSAGKVLEVDTPYHLRMRDSVFASMVNQID</sequence>
<dbReference type="GO" id="GO:0016020">
    <property type="term" value="C:membrane"/>
    <property type="evidence" value="ECO:0007669"/>
    <property type="project" value="UniProtKB-SubCell"/>
</dbReference>
<evidence type="ECO:0000256" key="7">
    <source>
        <dbReference type="ARBA" id="ARBA00023136"/>
    </source>
</evidence>
<evidence type="ECO:0000259" key="8">
    <source>
        <dbReference type="PROSITE" id="PS50893"/>
    </source>
</evidence>